<reference evidence="1 2" key="1">
    <citation type="submission" date="2020-01" db="EMBL/GenBank/DDBJ databases">
        <title>Insect and environment-associated Actinomycetes.</title>
        <authorList>
            <person name="Currrie C."/>
            <person name="Chevrette M."/>
            <person name="Carlson C."/>
            <person name="Stubbendieck R."/>
            <person name="Wendt-Pienkowski E."/>
        </authorList>
    </citation>
    <scope>NUCLEOTIDE SEQUENCE [LARGE SCALE GENOMIC DNA]</scope>
    <source>
        <strain evidence="1 2">SID14163</strain>
    </source>
</reference>
<evidence type="ECO:0000313" key="1">
    <source>
        <dbReference type="EMBL" id="NEB09733.1"/>
    </source>
</evidence>
<dbReference type="Proteomes" id="UP000470446">
    <property type="component" value="Unassembled WGS sequence"/>
</dbReference>
<evidence type="ECO:0000313" key="2">
    <source>
        <dbReference type="Proteomes" id="UP000470446"/>
    </source>
</evidence>
<gene>
    <name evidence="1" type="ORF">G3I32_12805</name>
</gene>
<proteinExistence type="predicted"/>
<accession>A0A7K3PIM5</accession>
<dbReference type="InterPro" id="IPR029044">
    <property type="entry name" value="Nucleotide-diphossugar_trans"/>
</dbReference>
<protein>
    <submittedName>
        <fullName evidence="1">Glycosyltransferase</fullName>
    </submittedName>
</protein>
<comment type="caution">
    <text evidence="1">The sequence shown here is derived from an EMBL/GenBank/DDBJ whole genome shotgun (WGS) entry which is preliminary data.</text>
</comment>
<dbReference type="AlphaFoldDB" id="A0A7K3PIM5"/>
<organism evidence="1 2">
    <name type="scientific">Streptomyces coelicoflavus</name>
    <dbReference type="NCBI Taxonomy" id="285562"/>
    <lineage>
        <taxon>Bacteria</taxon>
        <taxon>Bacillati</taxon>
        <taxon>Actinomycetota</taxon>
        <taxon>Actinomycetes</taxon>
        <taxon>Kitasatosporales</taxon>
        <taxon>Streptomycetaceae</taxon>
        <taxon>Streptomyces</taxon>
    </lineage>
</organism>
<dbReference type="EMBL" id="JAAGMA010000329">
    <property type="protein sequence ID" value="NEB09733.1"/>
    <property type="molecule type" value="Genomic_DNA"/>
</dbReference>
<dbReference type="Gene3D" id="3.90.550.10">
    <property type="entry name" value="Spore Coat Polysaccharide Biosynthesis Protein SpsA, Chain A"/>
    <property type="match status" value="1"/>
</dbReference>
<dbReference type="GO" id="GO:0016740">
    <property type="term" value="F:transferase activity"/>
    <property type="evidence" value="ECO:0007669"/>
    <property type="project" value="UniProtKB-KW"/>
</dbReference>
<keyword evidence="1" id="KW-0808">Transferase</keyword>
<sequence length="38" mass="3992">MTATTTLLVIAKEPRPGRVKTRLTPPFTPAEAAALAEA</sequence>
<feature type="non-terminal residue" evidence="1">
    <location>
        <position position="38"/>
    </location>
</feature>
<name>A0A7K3PIM5_9ACTN</name>